<dbReference type="InterPro" id="IPR029066">
    <property type="entry name" value="PLP-binding_barrel"/>
</dbReference>
<protein>
    <submittedName>
        <fullName evidence="4">Diaminopimelate decarboxylase</fullName>
        <ecNumber evidence="4">4.1.1.20</ecNumber>
    </submittedName>
</protein>
<evidence type="ECO:0000256" key="1">
    <source>
        <dbReference type="ARBA" id="ARBA00001933"/>
    </source>
</evidence>
<dbReference type="Gene3D" id="2.40.37.10">
    <property type="entry name" value="Lyase, Ornithine Decarboxylase, Chain A, domain 1"/>
    <property type="match status" value="1"/>
</dbReference>
<dbReference type="EC" id="4.1.1.20" evidence="4"/>
<reference evidence="4 5" key="1">
    <citation type="journal article" date="2017" name="Environ. Microbiol.">
        <title>Genomic and physiological analyses of 'Reinekea forsetii' reveal a versatile opportunistic lifestyle during spring algae blooms.</title>
        <authorList>
            <person name="Avci B."/>
            <person name="Hahnke R.L."/>
            <person name="Chafee M."/>
            <person name="Fischer T."/>
            <person name="Gruber-Vodicka H."/>
            <person name="Tegetmeyer H.E."/>
            <person name="Harder J."/>
            <person name="Fuchs B.M."/>
            <person name="Amann R.I."/>
            <person name="Teeling H."/>
        </authorList>
    </citation>
    <scope>NUCLEOTIDE SEQUENCE [LARGE SCALE GENOMIC DNA]</scope>
    <source>
        <strain evidence="4 5">Hel1_31_D35</strain>
    </source>
</reference>
<keyword evidence="2" id="KW-0663">Pyridoxal phosphate</keyword>
<dbReference type="AlphaFoldDB" id="A0A2K8KRC8"/>
<dbReference type="Proteomes" id="UP000229757">
    <property type="component" value="Chromosome"/>
</dbReference>
<dbReference type="Gene3D" id="3.20.20.10">
    <property type="entry name" value="Alanine racemase"/>
    <property type="match status" value="1"/>
</dbReference>
<dbReference type="PANTHER" id="PTHR43727">
    <property type="entry name" value="DIAMINOPIMELATE DECARBOXYLASE"/>
    <property type="match status" value="1"/>
</dbReference>
<dbReference type="PRINTS" id="PR01179">
    <property type="entry name" value="ODADCRBXLASE"/>
</dbReference>
<dbReference type="SUPFAM" id="SSF50621">
    <property type="entry name" value="Alanine racemase C-terminal domain-like"/>
    <property type="match status" value="1"/>
</dbReference>
<dbReference type="InterPro" id="IPR022644">
    <property type="entry name" value="De-COase2_N"/>
</dbReference>
<dbReference type="GO" id="GO:0009089">
    <property type="term" value="P:lysine biosynthetic process via diaminopimelate"/>
    <property type="evidence" value="ECO:0007669"/>
    <property type="project" value="TreeGrafter"/>
</dbReference>
<dbReference type="PANTHER" id="PTHR43727:SF2">
    <property type="entry name" value="GROUP IV DECARBOXYLASE"/>
    <property type="match status" value="1"/>
</dbReference>
<dbReference type="KEGG" id="rfo:REIFOR_00696"/>
<dbReference type="SUPFAM" id="SSF51419">
    <property type="entry name" value="PLP-binding barrel"/>
    <property type="match status" value="1"/>
</dbReference>
<accession>A0A2K8KRC8</accession>
<evidence type="ECO:0000256" key="2">
    <source>
        <dbReference type="ARBA" id="ARBA00022898"/>
    </source>
</evidence>
<keyword evidence="5" id="KW-1185">Reference proteome</keyword>
<dbReference type="InterPro" id="IPR000183">
    <property type="entry name" value="Orn/DAP/Arg_de-COase"/>
</dbReference>
<dbReference type="RefSeq" id="WP_100256246.1">
    <property type="nucleotide sequence ID" value="NZ_CP011797.1"/>
</dbReference>
<keyword evidence="4" id="KW-0456">Lyase</keyword>
<dbReference type="InterPro" id="IPR009006">
    <property type="entry name" value="Ala_racemase/Decarboxylase_C"/>
</dbReference>
<evidence type="ECO:0000259" key="3">
    <source>
        <dbReference type="Pfam" id="PF02784"/>
    </source>
</evidence>
<evidence type="ECO:0000313" key="4">
    <source>
        <dbReference type="EMBL" id="ATX75864.1"/>
    </source>
</evidence>
<feature type="domain" description="Orn/DAP/Arg decarboxylase 2 N-terminal" evidence="3">
    <location>
        <begin position="41"/>
        <end position="273"/>
    </location>
</feature>
<dbReference type="Pfam" id="PF02784">
    <property type="entry name" value="Orn_Arg_deC_N"/>
    <property type="match status" value="1"/>
</dbReference>
<gene>
    <name evidence="4" type="primary">lysA</name>
    <name evidence="4" type="ORF">REIFOR_00696</name>
</gene>
<evidence type="ECO:0000313" key="5">
    <source>
        <dbReference type="Proteomes" id="UP000229757"/>
    </source>
</evidence>
<dbReference type="EMBL" id="CP011797">
    <property type="protein sequence ID" value="ATX75864.1"/>
    <property type="molecule type" value="Genomic_DNA"/>
</dbReference>
<dbReference type="GO" id="GO:0008836">
    <property type="term" value="F:diaminopimelate decarboxylase activity"/>
    <property type="evidence" value="ECO:0007669"/>
    <property type="project" value="UniProtKB-EC"/>
</dbReference>
<name>A0A2K8KRC8_9GAMM</name>
<comment type="cofactor">
    <cofactor evidence="1">
        <name>pyridoxal 5'-phosphate</name>
        <dbReference type="ChEBI" id="CHEBI:597326"/>
    </cofactor>
</comment>
<sequence>MYEPHKNVLSEILIKLDGKTPGFIYSEKILSNQCSAIIAPIKNSYIDGDVYFPIKASYEPRILKALVKFGISGFEVMSLHELKHIRALFEYRIPVIFSGLCPEASVFLNLESKQDLLVINSLNDAFSISEYYKLHPPKFATQILMRISFPGLNSKIGYNGRNSKLGIIAHSNEMYRCLAVLQESEHLKVSGLHCHQLIHQSTTDEYKKMFHKMAKLVQSIEATSDFDLTICDIGGGLESLCHDDTRNLMRSLSQEFSVLLPNRKMIFEPGRALINSCGICITKVIGQRVRTELHHCIVDVGTNLLVPTPSKRYRLIQDDRLSIQSDDQSEYPKTVKVTFSDRVLSPANTIVDEVAMSSPPQIGDQVLIGNAGAYTLSLEHQWFQPFHTTYFLDLDNVLTTIFSADQSKLSWMNRLETTV</sequence>
<organism evidence="4 5">
    <name type="scientific">Reinekea forsetii</name>
    <dbReference type="NCBI Taxonomy" id="1336806"/>
    <lineage>
        <taxon>Bacteria</taxon>
        <taxon>Pseudomonadati</taxon>
        <taxon>Pseudomonadota</taxon>
        <taxon>Gammaproteobacteria</taxon>
        <taxon>Oceanospirillales</taxon>
        <taxon>Saccharospirillaceae</taxon>
        <taxon>Reinekea</taxon>
    </lineage>
</organism>
<proteinExistence type="predicted"/>
<dbReference type="OrthoDB" id="9802241at2"/>